<dbReference type="RefSeq" id="WP_147891108.1">
    <property type="nucleotide sequence ID" value="NZ_VRTS01000003.1"/>
</dbReference>
<dbReference type="AlphaFoldDB" id="A0A5C8KTF3"/>
<protein>
    <submittedName>
        <fullName evidence="2">HNH endonuclease</fullName>
    </submittedName>
</protein>
<organism evidence="2 3">
    <name type="scientific">Alkalisalibacterium limincola</name>
    <dbReference type="NCBI Taxonomy" id="2699169"/>
    <lineage>
        <taxon>Bacteria</taxon>
        <taxon>Pseudomonadati</taxon>
        <taxon>Pseudomonadota</taxon>
        <taxon>Gammaproteobacteria</taxon>
        <taxon>Lysobacterales</taxon>
        <taxon>Lysobacteraceae</taxon>
        <taxon>Alkalisalibacterium</taxon>
    </lineage>
</organism>
<dbReference type="Pfam" id="PF13391">
    <property type="entry name" value="HNH_2"/>
    <property type="match status" value="1"/>
</dbReference>
<accession>A0A5C8KTF3</accession>
<feature type="domain" description="HNH nuclease" evidence="1">
    <location>
        <begin position="211"/>
        <end position="263"/>
    </location>
</feature>
<keyword evidence="2" id="KW-0540">Nuclease</keyword>
<reference evidence="2 3" key="1">
    <citation type="submission" date="2019-08" db="EMBL/GenBank/DDBJ databases">
        <authorList>
            <person name="Karlyshev A.V."/>
        </authorList>
    </citation>
    <scope>NUCLEOTIDE SEQUENCE [LARGE SCALE GENOMIC DNA]</scope>
    <source>
        <strain evidence="2 3">Alg18-2.2</strain>
    </source>
</reference>
<evidence type="ECO:0000313" key="3">
    <source>
        <dbReference type="Proteomes" id="UP000321248"/>
    </source>
</evidence>
<evidence type="ECO:0000259" key="1">
    <source>
        <dbReference type="Pfam" id="PF13391"/>
    </source>
</evidence>
<keyword evidence="2" id="KW-0255">Endonuclease</keyword>
<dbReference type="InterPro" id="IPR003615">
    <property type="entry name" value="HNH_nuc"/>
</dbReference>
<keyword evidence="2" id="KW-0378">Hydrolase</keyword>
<sequence>MAFWWVNHKQTRKHEVLGGYLWSPFRNANGAFNQTYENMRMAREGDIVFSFANGEIQAIGRVTEEATASPKPVEFGSVGDYWSDEGWLVGVEFSPVPRPIRPAEYASQIAPLLPDRHSPIRANGHGNQGCYLASIPDSLGLLLLALTEAEELAATNRLLTREAELGGEVLEDIHQIEADKSIPETQRMQLSKARIGQGLFRKRVILLEQSCRVTGVDDRRILIASHIKPWKDASNAERLSGLNGLLLSPHVDALFDDRLITFEQTGRMRVHPSLSGEVLERWSIDPDRRVAPFRPEQASFLEHHHRLFADKIS</sequence>
<name>A0A5C8KTF3_9GAMM</name>
<dbReference type="GO" id="GO:0004519">
    <property type="term" value="F:endonuclease activity"/>
    <property type="evidence" value="ECO:0007669"/>
    <property type="project" value="UniProtKB-KW"/>
</dbReference>
<proteinExistence type="predicted"/>
<dbReference type="OrthoDB" id="529575at2"/>
<keyword evidence="3" id="KW-1185">Reference proteome</keyword>
<comment type="caution">
    <text evidence="2">The sequence shown here is derived from an EMBL/GenBank/DDBJ whole genome shotgun (WGS) entry which is preliminary data.</text>
</comment>
<evidence type="ECO:0000313" key="2">
    <source>
        <dbReference type="EMBL" id="TXK64296.1"/>
    </source>
</evidence>
<gene>
    <name evidence="2" type="ORF">FU658_05165</name>
</gene>
<dbReference type="Proteomes" id="UP000321248">
    <property type="component" value="Unassembled WGS sequence"/>
</dbReference>
<dbReference type="EMBL" id="VRTS01000003">
    <property type="protein sequence ID" value="TXK64296.1"/>
    <property type="molecule type" value="Genomic_DNA"/>
</dbReference>